<reference evidence="3" key="1">
    <citation type="submission" date="2017-10" db="EMBL/GenBank/DDBJ databases">
        <title>Rapid genome shrinkage in a self-fertile nematode reveals novel sperm competition proteins.</title>
        <authorList>
            <person name="Yin D."/>
            <person name="Schwarz E.M."/>
            <person name="Thomas C.G."/>
            <person name="Felde R.L."/>
            <person name="Korf I.F."/>
            <person name="Cutter A.D."/>
            <person name="Schartner C.M."/>
            <person name="Ralston E.J."/>
            <person name="Meyer B.J."/>
            <person name="Haag E.S."/>
        </authorList>
    </citation>
    <scope>NUCLEOTIDE SEQUENCE [LARGE SCALE GENOMIC DNA]</scope>
    <source>
        <strain evidence="3">JU1422</strain>
    </source>
</reference>
<evidence type="ECO:0000313" key="3">
    <source>
        <dbReference type="Proteomes" id="UP000230233"/>
    </source>
</evidence>
<organism evidence="2 3">
    <name type="scientific">Caenorhabditis nigoni</name>
    <dbReference type="NCBI Taxonomy" id="1611254"/>
    <lineage>
        <taxon>Eukaryota</taxon>
        <taxon>Metazoa</taxon>
        <taxon>Ecdysozoa</taxon>
        <taxon>Nematoda</taxon>
        <taxon>Chromadorea</taxon>
        <taxon>Rhabditida</taxon>
        <taxon>Rhabditina</taxon>
        <taxon>Rhabditomorpha</taxon>
        <taxon>Rhabditoidea</taxon>
        <taxon>Rhabditidae</taxon>
        <taxon>Peloderinae</taxon>
        <taxon>Caenorhabditis</taxon>
    </lineage>
</organism>
<dbReference type="Proteomes" id="UP000230233">
    <property type="component" value="Chromosome I"/>
</dbReference>
<gene>
    <name evidence="2" type="primary">Cnig_chr_I.g3131</name>
    <name evidence="2" type="ORF">B9Z55_003131</name>
</gene>
<comment type="caution">
    <text evidence="2">The sequence shown here is derived from an EMBL/GenBank/DDBJ whole genome shotgun (WGS) entry which is preliminary data.</text>
</comment>
<dbReference type="Pfam" id="PF00646">
    <property type="entry name" value="F-box"/>
    <property type="match status" value="1"/>
</dbReference>
<dbReference type="PROSITE" id="PS50181">
    <property type="entry name" value="FBOX"/>
    <property type="match status" value="1"/>
</dbReference>
<proteinExistence type="predicted"/>
<feature type="domain" description="F-box" evidence="1">
    <location>
        <begin position="2"/>
        <end position="51"/>
    </location>
</feature>
<dbReference type="AlphaFoldDB" id="A0A2G5VNS6"/>
<evidence type="ECO:0000259" key="1">
    <source>
        <dbReference type="PROSITE" id="PS50181"/>
    </source>
</evidence>
<sequence>MPIPLLNFPSDLLRDLFKEYDPFDLYKLSKCSKRTQKSIMMNASTSNWKIKGNDKEIDVLCGNSRYRFIKTSIPTAYYKYAKKPSIVWPLDGTGEGHVHRVPKWRIHRVIRLSVGHISDQNCGRDKDKTFHPRCIVWKFRWISGTSEICD</sequence>
<name>A0A2G5VNS6_9PELO</name>
<dbReference type="EMBL" id="PDUG01000001">
    <property type="protein sequence ID" value="PIC53422.1"/>
    <property type="molecule type" value="Genomic_DNA"/>
</dbReference>
<evidence type="ECO:0000313" key="2">
    <source>
        <dbReference type="EMBL" id="PIC53422.1"/>
    </source>
</evidence>
<protein>
    <recommendedName>
        <fullName evidence="1">F-box domain-containing protein</fullName>
    </recommendedName>
</protein>
<keyword evidence="3" id="KW-1185">Reference proteome</keyword>
<dbReference type="InterPro" id="IPR001810">
    <property type="entry name" value="F-box_dom"/>
</dbReference>
<accession>A0A2G5VNS6</accession>